<name>A0ABQ4RQA4_9HYPH</name>
<dbReference type="Pfam" id="PF00959">
    <property type="entry name" value="Phage_lysozyme"/>
    <property type="match status" value="1"/>
</dbReference>
<reference evidence="7" key="1">
    <citation type="journal article" date="2021" name="Front. Microbiol.">
        <title>Comprehensive Comparative Genomics and Phenotyping of Methylobacterium Species.</title>
        <authorList>
            <person name="Alessa O."/>
            <person name="Ogura Y."/>
            <person name="Fujitani Y."/>
            <person name="Takami H."/>
            <person name="Hayashi T."/>
            <person name="Sahin N."/>
            <person name="Tani A."/>
        </authorList>
    </citation>
    <scope>NUCLEOTIDE SEQUENCE</scope>
    <source>
        <strain evidence="7">DSM 19015</strain>
    </source>
</reference>
<comment type="caution">
    <text evidence="7">The sequence shown here is derived from an EMBL/GenBank/DDBJ whole genome shotgun (WGS) entry which is preliminary data.</text>
</comment>
<dbReference type="SUPFAM" id="SSF53955">
    <property type="entry name" value="Lysozyme-like"/>
    <property type="match status" value="1"/>
</dbReference>
<sequence length="161" mass="17659">MSRLTSKKMWGGALTATAAGVLATMTVTKDEGVRLKAYRDIVNVPTICIGETKGVKMGDVYTREQCEAMLLRRLDEFAGKVEHCIKKPMSDKVLVAFTGLAYNIGSGGFCKSTTVRLYNEGRYAEACHAMTRFNRAGGRVIPGLVSRRKREEAMCLEGIKA</sequence>
<evidence type="ECO:0000256" key="5">
    <source>
        <dbReference type="ARBA" id="ARBA00023295"/>
    </source>
</evidence>
<dbReference type="EMBL" id="BPQP01000001">
    <property type="protein sequence ID" value="GJD92945.1"/>
    <property type="molecule type" value="Genomic_DNA"/>
</dbReference>
<dbReference type="EC" id="3.2.1.17" evidence="6"/>
<evidence type="ECO:0000313" key="7">
    <source>
        <dbReference type="EMBL" id="GJD92945.1"/>
    </source>
</evidence>
<comment type="similarity">
    <text evidence="6">Belongs to the glycosyl hydrolase 24 family.</text>
</comment>
<dbReference type="CDD" id="cd16900">
    <property type="entry name" value="endolysin_R21-like"/>
    <property type="match status" value="1"/>
</dbReference>
<comment type="catalytic activity">
    <reaction evidence="1 6">
        <text>Hydrolysis of (1-&gt;4)-beta-linkages between N-acetylmuramic acid and N-acetyl-D-glucosamine residues in a peptidoglycan and between N-acetyl-D-glucosamine residues in chitodextrins.</text>
        <dbReference type="EC" id="3.2.1.17"/>
    </reaction>
</comment>
<keyword evidence="2 6" id="KW-0929">Antimicrobial</keyword>
<dbReference type="InterPro" id="IPR051018">
    <property type="entry name" value="Bacteriophage_GH24"/>
</dbReference>
<protein>
    <recommendedName>
        <fullName evidence="6">Lysozyme</fullName>
        <ecNumber evidence="6">3.2.1.17</ecNumber>
    </recommendedName>
</protein>
<dbReference type="HAMAP" id="MF_04110">
    <property type="entry name" value="ENDOLYSIN_T4"/>
    <property type="match status" value="1"/>
</dbReference>
<dbReference type="PANTHER" id="PTHR38107">
    <property type="match status" value="1"/>
</dbReference>
<keyword evidence="3 6" id="KW-0081">Bacteriolytic enzyme</keyword>
<dbReference type="InterPro" id="IPR023347">
    <property type="entry name" value="Lysozyme_dom_sf"/>
</dbReference>
<dbReference type="Gene3D" id="1.10.530.40">
    <property type="match status" value="1"/>
</dbReference>
<evidence type="ECO:0000256" key="2">
    <source>
        <dbReference type="ARBA" id="ARBA00022529"/>
    </source>
</evidence>
<evidence type="ECO:0000256" key="6">
    <source>
        <dbReference type="RuleBase" id="RU003788"/>
    </source>
</evidence>
<proteinExistence type="inferred from homology"/>
<gene>
    <name evidence="7" type="primary">rrrD</name>
    <name evidence="7" type="ORF">OCOJLMKI_0128</name>
</gene>
<keyword evidence="4 6" id="KW-0378">Hydrolase</keyword>
<evidence type="ECO:0000256" key="1">
    <source>
        <dbReference type="ARBA" id="ARBA00000632"/>
    </source>
</evidence>
<keyword evidence="8" id="KW-1185">Reference proteome</keyword>
<accession>A0ABQ4RQA4</accession>
<reference evidence="7" key="2">
    <citation type="submission" date="2021-08" db="EMBL/GenBank/DDBJ databases">
        <authorList>
            <person name="Tani A."/>
            <person name="Ola A."/>
            <person name="Ogura Y."/>
            <person name="Katsura K."/>
            <person name="Hayashi T."/>
        </authorList>
    </citation>
    <scope>NUCLEOTIDE SEQUENCE</scope>
    <source>
        <strain evidence="7">DSM 19015</strain>
    </source>
</reference>
<dbReference type="Proteomes" id="UP001055125">
    <property type="component" value="Unassembled WGS sequence"/>
</dbReference>
<organism evidence="7 8">
    <name type="scientific">Methylobacterium iners</name>
    <dbReference type="NCBI Taxonomy" id="418707"/>
    <lineage>
        <taxon>Bacteria</taxon>
        <taxon>Pseudomonadati</taxon>
        <taxon>Pseudomonadota</taxon>
        <taxon>Alphaproteobacteria</taxon>
        <taxon>Hyphomicrobiales</taxon>
        <taxon>Methylobacteriaceae</taxon>
        <taxon>Methylobacterium</taxon>
    </lineage>
</organism>
<keyword evidence="5 6" id="KW-0326">Glycosidase</keyword>
<dbReference type="HAMAP" id="MF_04136">
    <property type="entry name" value="SAR_ENDOLYSIN"/>
    <property type="match status" value="1"/>
</dbReference>
<evidence type="ECO:0000313" key="8">
    <source>
        <dbReference type="Proteomes" id="UP001055125"/>
    </source>
</evidence>
<evidence type="ECO:0000256" key="4">
    <source>
        <dbReference type="ARBA" id="ARBA00022801"/>
    </source>
</evidence>
<dbReference type="InterPro" id="IPR002196">
    <property type="entry name" value="Glyco_hydro_24"/>
</dbReference>
<dbReference type="InterPro" id="IPR023346">
    <property type="entry name" value="Lysozyme-like_dom_sf"/>
</dbReference>
<dbReference type="InterPro" id="IPR034690">
    <property type="entry name" value="Endolysin_T4_type"/>
</dbReference>
<dbReference type="RefSeq" id="WP_238242088.1">
    <property type="nucleotide sequence ID" value="NZ_BPQP01000001.1"/>
</dbReference>
<dbReference type="InterPro" id="IPR043688">
    <property type="entry name" value="SAR_endolysin-like"/>
</dbReference>
<evidence type="ECO:0000256" key="3">
    <source>
        <dbReference type="ARBA" id="ARBA00022638"/>
    </source>
</evidence>
<dbReference type="PANTHER" id="PTHR38107:SF3">
    <property type="entry name" value="LYSOZYME RRRD-RELATED"/>
    <property type="match status" value="1"/>
</dbReference>